<sequence>MDLFQPCRVKVKSLRHTSSLKPSSTQSHSSWCNNKGRAAATSAAKGGRNCIVPDRFSERVGAGMAGEGCILQLS</sequence>
<dbReference type="Proteomes" id="UP000190648">
    <property type="component" value="Unassembled WGS sequence"/>
</dbReference>
<evidence type="ECO:0000313" key="1">
    <source>
        <dbReference type="EMBL" id="OPJ87178.1"/>
    </source>
</evidence>
<dbReference type="AlphaFoldDB" id="A0A1V4KRY7"/>
<organism evidence="1 2">
    <name type="scientific">Patagioenas fasciata monilis</name>
    <dbReference type="NCBI Taxonomy" id="372326"/>
    <lineage>
        <taxon>Eukaryota</taxon>
        <taxon>Metazoa</taxon>
        <taxon>Chordata</taxon>
        <taxon>Craniata</taxon>
        <taxon>Vertebrata</taxon>
        <taxon>Euteleostomi</taxon>
        <taxon>Archelosauria</taxon>
        <taxon>Archosauria</taxon>
        <taxon>Dinosauria</taxon>
        <taxon>Saurischia</taxon>
        <taxon>Theropoda</taxon>
        <taxon>Coelurosauria</taxon>
        <taxon>Aves</taxon>
        <taxon>Neognathae</taxon>
        <taxon>Neoaves</taxon>
        <taxon>Columbimorphae</taxon>
        <taxon>Columbiformes</taxon>
        <taxon>Columbidae</taxon>
        <taxon>Patagioenas</taxon>
    </lineage>
</organism>
<keyword evidence="2" id="KW-1185">Reference proteome</keyword>
<protein>
    <submittedName>
        <fullName evidence="1">Uncharacterized protein</fullName>
    </submittedName>
</protein>
<proteinExistence type="predicted"/>
<accession>A0A1V4KRY7</accession>
<gene>
    <name evidence="1" type="ORF">AV530_015528</name>
</gene>
<evidence type="ECO:0000313" key="2">
    <source>
        <dbReference type="Proteomes" id="UP000190648"/>
    </source>
</evidence>
<comment type="caution">
    <text evidence="1">The sequence shown here is derived from an EMBL/GenBank/DDBJ whole genome shotgun (WGS) entry which is preliminary data.</text>
</comment>
<name>A0A1V4KRY7_PATFA</name>
<dbReference type="EMBL" id="LSYS01001765">
    <property type="protein sequence ID" value="OPJ87178.1"/>
    <property type="molecule type" value="Genomic_DNA"/>
</dbReference>
<reference evidence="1 2" key="1">
    <citation type="submission" date="2016-02" db="EMBL/GenBank/DDBJ databases">
        <title>Band-tailed pigeon sequencing and assembly.</title>
        <authorList>
            <person name="Soares A.E."/>
            <person name="Novak B.J."/>
            <person name="Rice E.S."/>
            <person name="O'Connell B."/>
            <person name="Chang D."/>
            <person name="Weber S."/>
            <person name="Shapiro B."/>
        </authorList>
    </citation>
    <scope>NUCLEOTIDE SEQUENCE [LARGE SCALE GENOMIC DNA]</scope>
    <source>
        <strain evidence="1">BTP2013</strain>
        <tissue evidence="1">Blood</tissue>
    </source>
</reference>